<name>M0LDN6_NATLA</name>
<keyword evidence="1" id="KW-0812">Transmembrane</keyword>
<evidence type="ECO:0000256" key="1">
    <source>
        <dbReference type="SAM" id="Phobius"/>
    </source>
</evidence>
<dbReference type="Proteomes" id="UP000011555">
    <property type="component" value="Unassembled WGS sequence"/>
</dbReference>
<protein>
    <submittedName>
        <fullName evidence="2">Uncharacterized protein</fullName>
    </submittedName>
</protein>
<reference evidence="2 3" key="1">
    <citation type="journal article" date="2014" name="PLoS Genet.">
        <title>Phylogenetically driven sequencing of extremely halophilic archaea reveals strategies for static and dynamic osmo-response.</title>
        <authorList>
            <person name="Becker E.A."/>
            <person name="Seitzer P.M."/>
            <person name="Tritt A."/>
            <person name="Larsen D."/>
            <person name="Krusor M."/>
            <person name="Yao A.I."/>
            <person name="Wu D."/>
            <person name="Madern D."/>
            <person name="Eisen J.A."/>
            <person name="Darling A.E."/>
            <person name="Facciotti M.T."/>
        </authorList>
    </citation>
    <scope>NUCLEOTIDE SEQUENCE [LARGE SCALE GENOMIC DNA]</scope>
    <source>
        <strain evidence="2 3">AJ5</strain>
    </source>
</reference>
<proteinExistence type="predicted"/>
<evidence type="ECO:0000313" key="2">
    <source>
        <dbReference type="EMBL" id="EMA31687.1"/>
    </source>
</evidence>
<sequence length="43" mass="4505">MAHPFPSVYTPQGAFAYMMAVLLLALVAGLVYLAAFTGASVPF</sequence>
<dbReference type="InParanoid" id="M0LDN6"/>
<comment type="caution">
    <text evidence="2">The sequence shown here is derived from an EMBL/GenBank/DDBJ whole genome shotgun (WGS) entry which is preliminary data.</text>
</comment>
<dbReference type="AlphaFoldDB" id="M0LDN6"/>
<keyword evidence="3" id="KW-1185">Reference proteome</keyword>
<dbReference type="RefSeq" id="WP_007142596.1">
    <property type="nucleotide sequence ID" value="NZ_AOLZ01000044.1"/>
</dbReference>
<gene>
    <name evidence="2" type="ORF">C445_14432</name>
</gene>
<keyword evidence="1" id="KW-1133">Transmembrane helix</keyword>
<dbReference type="EMBL" id="AOLZ01000044">
    <property type="protein sequence ID" value="EMA31687.1"/>
    <property type="molecule type" value="Genomic_DNA"/>
</dbReference>
<organism evidence="2 3">
    <name type="scientific">Natronobacterium lacisalsi AJ5</name>
    <dbReference type="NCBI Taxonomy" id="358396"/>
    <lineage>
        <taxon>Archaea</taxon>
        <taxon>Methanobacteriati</taxon>
        <taxon>Methanobacteriota</taxon>
        <taxon>Stenosarchaea group</taxon>
        <taxon>Halobacteria</taxon>
        <taxon>Halobacteriales</taxon>
        <taxon>Natrialbaceae</taxon>
        <taxon>Natronobacterium</taxon>
    </lineage>
</organism>
<dbReference type="GeneID" id="78828502"/>
<keyword evidence="1" id="KW-0472">Membrane</keyword>
<feature type="transmembrane region" description="Helical" evidence="1">
    <location>
        <begin position="14"/>
        <end position="35"/>
    </location>
</feature>
<accession>M0LDN6</accession>
<evidence type="ECO:0000313" key="3">
    <source>
        <dbReference type="Proteomes" id="UP000011555"/>
    </source>
</evidence>